<name>A0A5B7HS04_PORTR</name>
<protein>
    <submittedName>
        <fullName evidence="1">Uncharacterized protein</fullName>
    </submittedName>
</protein>
<gene>
    <name evidence="1" type="ORF">E2C01_068448</name>
</gene>
<sequence length="87" mass="10159">MNSSFPLLSFPHLARQHLRNAIDFGAATRHHQYCMHPVAASPPTFNTSKRYIHILLFYLTARDRWEANNLHMVYQLAHLCPIHANHQ</sequence>
<keyword evidence="2" id="KW-1185">Reference proteome</keyword>
<comment type="caution">
    <text evidence="1">The sequence shown here is derived from an EMBL/GenBank/DDBJ whole genome shotgun (WGS) entry which is preliminary data.</text>
</comment>
<evidence type="ECO:0000313" key="2">
    <source>
        <dbReference type="Proteomes" id="UP000324222"/>
    </source>
</evidence>
<dbReference type="Proteomes" id="UP000324222">
    <property type="component" value="Unassembled WGS sequence"/>
</dbReference>
<proteinExistence type="predicted"/>
<organism evidence="1 2">
    <name type="scientific">Portunus trituberculatus</name>
    <name type="common">Swimming crab</name>
    <name type="synonym">Neptunus trituberculatus</name>
    <dbReference type="NCBI Taxonomy" id="210409"/>
    <lineage>
        <taxon>Eukaryota</taxon>
        <taxon>Metazoa</taxon>
        <taxon>Ecdysozoa</taxon>
        <taxon>Arthropoda</taxon>
        <taxon>Crustacea</taxon>
        <taxon>Multicrustacea</taxon>
        <taxon>Malacostraca</taxon>
        <taxon>Eumalacostraca</taxon>
        <taxon>Eucarida</taxon>
        <taxon>Decapoda</taxon>
        <taxon>Pleocyemata</taxon>
        <taxon>Brachyura</taxon>
        <taxon>Eubrachyura</taxon>
        <taxon>Portunoidea</taxon>
        <taxon>Portunidae</taxon>
        <taxon>Portuninae</taxon>
        <taxon>Portunus</taxon>
    </lineage>
</organism>
<dbReference type="AlphaFoldDB" id="A0A5B7HS04"/>
<evidence type="ECO:0000313" key="1">
    <source>
        <dbReference type="EMBL" id="MPC74102.1"/>
    </source>
</evidence>
<dbReference type="EMBL" id="VSRR010038242">
    <property type="protein sequence ID" value="MPC74102.1"/>
    <property type="molecule type" value="Genomic_DNA"/>
</dbReference>
<accession>A0A5B7HS04</accession>
<reference evidence="1 2" key="1">
    <citation type="submission" date="2019-05" db="EMBL/GenBank/DDBJ databases">
        <title>Another draft genome of Portunus trituberculatus and its Hox gene families provides insights of decapod evolution.</title>
        <authorList>
            <person name="Jeong J.-H."/>
            <person name="Song I."/>
            <person name="Kim S."/>
            <person name="Choi T."/>
            <person name="Kim D."/>
            <person name="Ryu S."/>
            <person name="Kim W."/>
        </authorList>
    </citation>
    <scope>NUCLEOTIDE SEQUENCE [LARGE SCALE GENOMIC DNA]</scope>
    <source>
        <tissue evidence="1">Muscle</tissue>
    </source>
</reference>